<comment type="similarity">
    <text evidence="2 6">Belongs to the sodium:solute symporter (SSF) (TC 2.A.21) family.</text>
</comment>
<evidence type="ECO:0000256" key="7">
    <source>
        <dbReference type="SAM" id="Phobius"/>
    </source>
</evidence>
<comment type="subcellular location">
    <subcellularLocation>
        <location evidence="1">Membrane</location>
        <topology evidence="1">Multi-pass membrane protein</topology>
    </subcellularLocation>
</comment>
<dbReference type="AlphaFoldDB" id="A0A1N7M6R6"/>
<keyword evidence="3 7" id="KW-0812">Transmembrane</keyword>
<protein>
    <submittedName>
        <fullName evidence="8">Solute:Na+ symporter, SSS family</fullName>
    </submittedName>
</protein>
<evidence type="ECO:0000256" key="5">
    <source>
        <dbReference type="ARBA" id="ARBA00023136"/>
    </source>
</evidence>
<feature type="transmembrane region" description="Helical" evidence="7">
    <location>
        <begin position="280"/>
        <end position="303"/>
    </location>
</feature>
<evidence type="ECO:0000256" key="1">
    <source>
        <dbReference type="ARBA" id="ARBA00004141"/>
    </source>
</evidence>
<dbReference type="OrthoDB" id="9814523at2"/>
<feature type="transmembrane region" description="Helical" evidence="7">
    <location>
        <begin position="404"/>
        <end position="423"/>
    </location>
</feature>
<dbReference type="GO" id="GO:0005412">
    <property type="term" value="F:D-glucose:sodium symporter activity"/>
    <property type="evidence" value="ECO:0007669"/>
    <property type="project" value="TreeGrafter"/>
</dbReference>
<feature type="transmembrane region" description="Helical" evidence="7">
    <location>
        <begin position="512"/>
        <end position="530"/>
    </location>
</feature>
<feature type="transmembrane region" description="Helical" evidence="7">
    <location>
        <begin position="240"/>
        <end position="259"/>
    </location>
</feature>
<dbReference type="EMBL" id="FTOQ01000004">
    <property type="protein sequence ID" value="SIS81795.1"/>
    <property type="molecule type" value="Genomic_DNA"/>
</dbReference>
<feature type="transmembrane region" description="Helical" evidence="7">
    <location>
        <begin position="162"/>
        <end position="180"/>
    </location>
</feature>
<evidence type="ECO:0000256" key="6">
    <source>
        <dbReference type="RuleBase" id="RU362091"/>
    </source>
</evidence>
<dbReference type="PROSITE" id="PS50283">
    <property type="entry name" value="NA_SOLUT_SYMP_3"/>
    <property type="match status" value="1"/>
</dbReference>
<feature type="transmembrane region" description="Helical" evidence="7">
    <location>
        <begin position="458"/>
        <end position="476"/>
    </location>
</feature>
<dbReference type="InterPro" id="IPR038377">
    <property type="entry name" value="Na/Glc_symporter_sf"/>
</dbReference>
<dbReference type="Gene3D" id="1.20.1730.10">
    <property type="entry name" value="Sodium/glucose cotransporter"/>
    <property type="match status" value="1"/>
</dbReference>
<dbReference type="Pfam" id="PF00474">
    <property type="entry name" value="SSF"/>
    <property type="match status" value="1"/>
</dbReference>
<sequence>MEGDASQAVQSAITALDLWVLAGYFAIVVAIGVWVSRRTESGEDLFLAGRTLTWGIVGFSLFASNISSTTLIGLTGAAYTTGIATSAYEWMAGIPLILLAFIFAPLFFRARITTIPEWLERRFDRRARLYFSAVTILLTVIVDTAGGLYAGGVVVQTFFPDVPIWQTCVGIGLFAGIYTASGGLKAVVYTDVLQAVVLIFGSALMTYFLFSDLGFSWSDVQAAIPEEDHLSLIQPRSDDVLPWPGLFLGVPILGFWYWVTNQYIVQRVLGARDLREAQRGAILGGFLKILPMFIMVLPGAMALAVMPDLPNADMVFPTITTTILPAGLTGLVLAGLVAAIMSSVDSTLNSSSTLISHDFLDAGNKIPTEQRNIGRVTTLVLMVVAILWAPFIDDMGGLWDYLQQAFSILVPPIVAIFMLGALWKKGTGDAAFLTLALGHAICLGVFIATQLGHWPLHYTTNVGLMTLVSCAIFFLVSRVGQPRSDEELADVVWSPDMAFDALSDDAPLWKNVKLWAVLLAVAMVAILVGFW</sequence>
<dbReference type="PANTHER" id="PTHR11819:SF195">
    <property type="entry name" value="SODIUM_GLUCOSE COTRANSPORTER 4"/>
    <property type="match status" value="1"/>
</dbReference>
<dbReference type="InterPro" id="IPR001734">
    <property type="entry name" value="Na/solute_symporter"/>
</dbReference>
<reference evidence="9" key="1">
    <citation type="submission" date="2017-01" db="EMBL/GenBank/DDBJ databases">
        <authorList>
            <person name="Varghese N."/>
            <person name="Submissions S."/>
        </authorList>
    </citation>
    <scope>NUCLEOTIDE SEQUENCE [LARGE SCALE GENOMIC DNA]</scope>
    <source>
        <strain evidence="9">DSM 29430</strain>
    </source>
</reference>
<dbReference type="GO" id="GO:0005886">
    <property type="term" value="C:plasma membrane"/>
    <property type="evidence" value="ECO:0007669"/>
    <property type="project" value="TreeGrafter"/>
</dbReference>
<accession>A0A1N7M6R6</accession>
<evidence type="ECO:0000313" key="9">
    <source>
        <dbReference type="Proteomes" id="UP000186684"/>
    </source>
</evidence>
<evidence type="ECO:0000256" key="2">
    <source>
        <dbReference type="ARBA" id="ARBA00006434"/>
    </source>
</evidence>
<feature type="transmembrane region" description="Helical" evidence="7">
    <location>
        <begin position="12"/>
        <end position="35"/>
    </location>
</feature>
<feature type="transmembrane region" description="Helical" evidence="7">
    <location>
        <begin position="373"/>
        <end position="392"/>
    </location>
</feature>
<feature type="transmembrane region" description="Helical" evidence="7">
    <location>
        <begin position="47"/>
        <end position="67"/>
    </location>
</feature>
<keyword evidence="5 7" id="KW-0472">Membrane</keyword>
<feature type="transmembrane region" description="Helical" evidence="7">
    <location>
        <begin position="129"/>
        <end position="150"/>
    </location>
</feature>
<dbReference type="Proteomes" id="UP000186684">
    <property type="component" value="Unassembled WGS sequence"/>
</dbReference>
<evidence type="ECO:0000256" key="3">
    <source>
        <dbReference type="ARBA" id="ARBA00022692"/>
    </source>
</evidence>
<feature type="transmembrane region" description="Helical" evidence="7">
    <location>
        <begin position="87"/>
        <end position="108"/>
    </location>
</feature>
<feature type="transmembrane region" description="Helical" evidence="7">
    <location>
        <begin position="430"/>
        <end position="452"/>
    </location>
</feature>
<evidence type="ECO:0000256" key="4">
    <source>
        <dbReference type="ARBA" id="ARBA00022989"/>
    </source>
</evidence>
<keyword evidence="9" id="KW-1185">Reference proteome</keyword>
<evidence type="ECO:0000313" key="8">
    <source>
        <dbReference type="EMBL" id="SIS81795.1"/>
    </source>
</evidence>
<proteinExistence type="inferred from homology"/>
<dbReference type="CDD" id="cd10329">
    <property type="entry name" value="SLC5sbd_SGLT1-like"/>
    <property type="match status" value="1"/>
</dbReference>
<dbReference type="PANTHER" id="PTHR11819">
    <property type="entry name" value="SOLUTE CARRIER FAMILY 5"/>
    <property type="match status" value="1"/>
</dbReference>
<name>A0A1N7M6R6_9RHOB</name>
<dbReference type="RefSeq" id="WP_076447239.1">
    <property type="nucleotide sequence ID" value="NZ_FTOQ01000004.1"/>
</dbReference>
<feature type="transmembrane region" description="Helical" evidence="7">
    <location>
        <begin position="192"/>
        <end position="210"/>
    </location>
</feature>
<gene>
    <name evidence="8" type="ORF">SAMN05421759_10433</name>
</gene>
<keyword evidence="4 7" id="KW-1133">Transmembrane helix</keyword>
<feature type="transmembrane region" description="Helical" evidence="7">
    <location>
        <begin position="323"/>
        <end position="344"/>
    </location>
</feature>
<organism evidence="8 9">
    <name type="scientific">Roseivivax lentus</name>
    <dbReference type="NCBI Taxonomy" id="633194"/>
    <lineage>
        <taxon>Bacteria</taxon>
        <taxon>Pseudomonadati</taxon>
        <taxon>Pseudomonadota</taxon>
        <taxon>Alphaproteobacteria</taxon>
        <taxon>Rhodobacterales</taxon>
        <taxon>Roseobacteraceae</taxon>
        <taxon>Roseivivax</taxon>
    </lineage>
</organism>
<dbReference type="NCBIfam" id="TIGR00813">
    <property type="entry name" value="sss"/>
    <property type="match status" value="1"/>
</dbReference>